<feature type="transmembrane region" description="Helical" evidence="1">
    <location>
        <begin position="30"/>
        <end position="48"/>
    </location>
</feature>
<protein>
    <submittedName>
        <fullName evidence="2">Uncharacterized protein</fullName>
    </submittedName>
</protein>
<feature type="transmembrane region" description="Helical" evidence="1">
    <location>
        <begin position="236"/>
        <end position="253"/>
    </location>
</feature>
<organism evidence="2 3">
    <name type="scientific">Candidatus Buchananbacteria bacterium CG10_big_fil_rev_8_21_14_0_10_42_9</name>
    <dbReference type="NCBI Taxonomy" id="1974526"/>
    <lineage>
        <taxon>Bacteria</taxon>
        <taxon>Candidatus Buchananiibacteriota</taxon>
    </lineage>
</organism>
<keyword evidence="1" id="KW-0472">Membrane</keyword>
<feature type="transmembrane region" description="Helical" evidence="1">
    <location>
        <begin position="121"/>
        <end position="142"/>
    </location>
</feature>
<evidence type="ECO:0000256" key="1">
    <source>
        <dbReference type="SAM" id="Phobius"/>
    </source>
</evidence>
<evidence type="ECO:0000313" key="3">
    <source>
        <dbReference type="Proteomes" id="UP000230935"/>
    </source>
</evidence>
<gene>
    <name evidence="2" type="ORF">COT81_04525</name>
</gene>
<evidence type="ECO:0000313" key="2">
    <source>
        <dbReference type="EMBL" id="PIS04784.1"/>
    </source>
</evidence>
<dbReference type="Proteomes" id="UP000230935">
    <property type="component" value="Unassembled WGS sequence"/>
</dbReference>
<feature type="transmembrane region" description="Helical" evidence="1">
    <location>
        <begin position="148"/>
        <end position="167"/>
    </location>
</feature>
<accession>A0A2H0W0B1</accession>
<dbReference type="EMBL" id="PEZZ01000035">
    <property type="protein sequence ID" value="PIS04784.1"/>
    <property type="molecule type" value="Genomic_DNA"/>
</dbReference>
<keyword evidence="1" id="KW-1133">Transmembrane helix</keyword>
<sequence length="254" mass="28894">MRVINLFIPYTVPVIFGLSLELLLRFPKHIVIIATTISVIVAVSVWLLNIKKIRPGQTSALSVVPLLVIWATYAFLVFIQGAILRQLIIISATLLLYIYLEQVYVFLYRPAKFQRYSLQNISIYIILIALYGLFSAGFGFIIFFNAPILWFIIPTIFFALTATYHIAWVTEMSFDDSASYLIAVPYILAQAFIAVSFMPTSIFVNAAILSLVFYTTMGVVRNAWLNRLEKKVVRRYSIISLAALFLILVTAKWI</sequence>
<dbReference type="AlphaFoldDB" id="A0A2H0W0B1"/>
<keyword evidence="1" id="KW-0812">Transmembrane</keyword>
<comment type="caution">
    <text evidence="2">The sequence shown here is derived from an EMBL/GenBank/DDBJ whole genome shotgun (WGS) entry which is preliminary data.</text>
</comment>
<feature type="transmembrane region" description="Helical" evidence="1">
    <location>
        <begin position="7"/>
        <end position="24"/>
    </location>
</feature>
<feature type="transmembrane region" description="Helical" evidence="1">
    <location>
        <begin position="87"/>
        <end position="109"/>
    </location>
</feature>
<feature type="transmembrane region" description="Helical" evidence="1">
    <location>
        <begin position="179"/>
        <end position="197"/>
    </location>
</feature>
<proteinExistence type="predicted"/>
<feature type="transmembrane region" description="Helical" evidence="1">
    <location>
        <begin position="203"/>
        <end position="224"/>
    </location>
</feature>
<feature type="transmembrane region" description="Helical" evidence="1">
    <location>
        <begin position="60"/>
        <end position="81"/>
    </location>
</feature>
<name>A0A2H0W0B1_9BACT</name>
<reference evidence="3" key="1">
    <citation type="submission" date="2017-09" db="EMBL/GenBank/DDBJ databases">
        <title>Depth-based differentiation of microbial function through sediment-hosted aquifers and enrichment of novel symbionts in the deep terrestrial subsurface.</title>
        <authorList>
            <person name="Probst A.J."/>
            <person name="Ladd B."/>
            <person name="Jarett J.K."/>
            <person name="Geller-Mcgrath D.E."/>
            <person name="Sieber C.M.K."/>
            <person name="Emerson J.B."/>
            <person name="Anantharaman K."/>
            <person name="Thomas B.C."/>
            <person name="Malmstrom R."/>
            <person name="Stieglmeier M."/>
            <person name="Klingl A."/>
            <person name="Woyke T."/>
            <person name="Ryan C.M."/>
            <person name="Banfield J.F."/>
        </authorList>
    </citation>
    <scope>NUCLEOTIDE SEQUENCE [LARGE SCALE GENOMIC DNA]</scope>
</reference>